<reference evidence="1 2" key="1">
    <citation type="journal article" date="2019" name="Genome Biol. Evol.">
        <title>Insights into the evolution of the New World diploid cottons (Gossypium, subgenus Houzingenia) based on genome sequencing.</title>
        <authorList>
            <person name="Grover C.E."/>
            <person name="Arick M.A. 2nd"/>
            <person name="Thrash A."/>
            <person name="Conover J.L."/>
            <person name="Sanders W.S."/>
            <person name="Peterson D.G."/>
            <person name="Frelichowski J.E."/>
            <person name="Scheffler J.A."/>
            <person name="Scheffler B.E."/>
            <person name="Wendel J.F."/>
        </authorList>
    </citation>
    <scope>NUCLEOTIDE SEQUENCE [LARGE SCALE GENOMIC DNA]</scope>
    <source>
        <strain evidence="1">8</strain>
        <tissue evidence="1">Leaf</tissue>
    </source>
</reference>
<comment type="caution">
    <text evidence="1">The sequence shown here is derived from an EMBL/GenBank/DDBJ whole genome shotgun (WGS) entry which is preliminary data.</text>
</comment>
<evidence type="ECO:0000313" key="2">
    <source>
        <dbReference type="Proteomes" id="UP000593568"/>
    </source>
</evidence>
<dbReference type="Proteomes" id="UP000593568">
    <property type="component" value="Unassembled WGS sequence"/>
</dbReference>
<dbReference type="AlphaFoldDB" id="A0A7J9DKM8"/>
<keyword evidence="2" id="KW-1185">Reference proteome</keyword>
<organism evidence="1 2">
    <name type="scientific">Gossypium trilobum</name>
    <dbReference type="NCBI Taxonomy" id="34281"/>
    <lineage>
        <taxon>Eukaryota</taxon>
        <taxon>Viridiplantae</taxon>
        <taxon>Streptophyta</taxon>
        <taxon>Embryophyta</taxon>
        <taxon>Tracheophyta</taxon>
        <taxon>Spermatophyta</taxon>
        <taxon>Magnoliopsida</taxon>
        <taxon>eudicotyledons</taxon>
        <taxon>Gunneridae</taxon>
        <taxon>Pentapetalae</taxon>
        <taxon>rosids</taxon>
        <taxon>malvids</taxon>
        <taxon>Malvales</taxon>
        <taxon>Malvaceae</taxon>
        <taxon>Malvoideae</taxon>
        <taxon>Gossypium</taxon>
    </lineage>
</organism>
<proteinExistence type="predicted"/>
<protein>
    <submittedName>
        <fullName evidence="1">Uncharacterized protein</fullName>
    </submittedName>
</protein>
<evidence type="ECO:0000313" key="1">
    <source>
        <dbReference type="EMBL" id="MBA0760975.1"/>
    </source>
</evidence>
<dbReference type="EMBL" id="JABEZW010000003">
    <property type="protein sequence ID" value="MBA0760975.1"/>
    <property type="molecule type" value="Genomic_DNA"/>
</dbReference>
<gene>
    <name evidence="1" type="ORF">Gotri_023684</name>
</gene>
<sequence>MSAFVSIIITVHQLKPPLSASSSPTPASKISLTIMLLQSFLRRQPPSSPLESSPISSLSASPTMVGFISYESSTCCGFEQALTLASDWKCSAFSYCSSRPQIPPSNSIEQLQDQPTNTINNWRSIVVREILEAGARGRFGEEDANGGGFN</sequence>
<accession>A0A7J9DKM8</accession>
<name>A0A7J9DKM8_9ROSI</name>